<keyword evidence="3" id="KW-1185">Reference proteome</keyword>
<sequence length="358" mass="39946">MVRTRMKRKNKHSKELARTRQEIDVRKVNKEAVENANKRREATLSPVDTRTDIETTKENTIDSVHRRFGTNKEELRQSNVATNKLWQHTPSQTYENSGHIKESKKINSDKTLWSEEVELLENQQREEQGIGDNAEDNLNYVMDQEGKQSGEGKGAAKETGKLYRTDQTDQCQMEDNGTVTHDKTGSMLAYVDGGPSNALMKGPEEEAPMKVRDGTMRLEQLTGQRRMGESNGTVTPMQASTVNLGLGNVYEMQFKLMQAAITTIEQAKENEVSNVQVEQAIVPRKAGDIQEEKQIVDGAALHRNEKSKCERTTSKYVGKILEIGITLPSGIGMVSCSFWECDGKVQKKSGISSSGSSS</sequence>
<accession>A0A1J6KUK8</accession>
<dbReference type="EMBL" id="MJEQ01002068">
    <property type="protein sequence ID" value="OIT28432.1"/>
    <property type="molecule type" value="Genomic_DNA"/>
</dbReference>
<proteinExistence type="predicted"/>
<dbReference type="Proteomes" id="UP000187609">
    <property type="component" value="Unassembled WGS sequence"/>
</dbReference>
<dbReference type="AlphaFoldDB" id="A0A1J6KUK8"/>
<reference evidence="2" key="1">
    <citation type="submission" date="2016-11" db="EMBL/GenBank/DDBJ databases">
        <title>The genome of Nicotiana attenuata.</title>
        <authorList>
            <person name="Xu S."/>
            <person name="Brockmoeller T."/>
            <person name="Gaquerel E."/>
            <person name="Navarro A."/>
            <person name="Kuhl H."/>
            <person name="Gase K."/>
            <person name="Ling Z."/>
            <person name="Zhou W."/>
            <person name="Kreitzer C."/>
            <person name="Stanke M."/>
            <person name="Tang H."/>
            <person name="Lyons E."/>
            <person name="Pandey P."/>
            <person name="Pandey S.P."/>
            <person name="Timmermann B."/>
            <person name="Baldwin I.T."/>
        </authorList>
    </citation>
    <scope>NUCLEOTIDE SEQUENCE [LARGE SCALE GENOMIC DNA]</scope>
    <source>
        <strain evidence="2">UT</strain>
    </source>
</reference>
<comment type="caution">
    <text evidence="2">The sequence shown here is derived from an EMBL/GenBank/DDBJ whole genome shotgun (WGS) entry which is preliminary data.</text>
</comment>
<evidence type="ECO:0000256" key="1">
    <source>
        <dbReference type="SAM" id="MobiDB-lite"/>
    </source>
</evidence>
<evidence type="ECO:0000313" key="2">
    <source>
        <dbReference type="EMBL" id="OIT28432.1"/>
    </source>
</evidence>
<feature type="region of interest" description="Disordered" evidence="1">
    <location>
        <begin position="1"/>
        <end position="21"/>
    </location>
</feature>
<name>A0A1J6KUK8_NICAT</name>
<feature type="compositionally biased region" description="Basic residues" evidence="1">
    <location>
        <begin position="1"/>
        <end position="12"/>
    </location>
</feature>
<gene>
    <name evidence="2" type="ORF">A4A49_36352</name>
</gene>
<dbReference type="Gramene" id="OIT28432">
    <property type="protein sequence ID" value="OIT28432"/>
    <property type="gene ID" value="A4A49_36352"/>
</dbReference>
<organism evidence="2 3">
    <name type="scientific">Nicotiana attenuata</name>
    <name type="common">Coyote tobacco</name>
    <dbReference type="NCBI Taxonomy" id="49451"/>
    <lineage>
        <taxon>Eukaryota</taxon>
        <taxon>Viridiplantae</taxon>
        <taxon>Streptophyta</taxon>
        <taxon>Embryophyta</taxon>
        <taxon>Tracheophyta</taxon>
        <taxon>Spermatophyta</taxon>
        <taxon>Magnoliopsida</taxon>
        <taxon>eudicotyledons</taxon>
        <taxon>Gunneridae</taxon>
        <taxon>Pentapetalae</taxon>
        <taxon>asterids</taxon>
        <taxon>lamiids</taxon>
        <taxon>Solanales</taxon>
        <taxon>Solanaceae</taxon>
        <taxon>Nicotianoideae</taxon>
        <taxon>Nicotianeae</taxon>
        <taxon>Nicotiana</taxon>
    </lineage>
</organism>
<protein>
    <submittedName>
        <fullName evidence="2">Uncharacterized protein</fullName>
    </submittedName>
</protein>
<evidence type="ECO:0000313" key="3">
    <source>
        <dbReference type="Proteomes" id="UP000187609"/>
    </source>
</evidence>